<name>A0A077NSQ4_XENBV</name>
<dbReference type="HOGENOM" id="CLU_990288_0_0_6"/>
<dbReference type="InterPro" id="IPR005068">
    <property type="entry name" value="Phage_lambda_Stf-r2"/>
</dbReference>
<evidence type="ECO:0000313" key="1">
    <source>
        <dbReference type="EMBL" id="CDH00631.1"/>
    </source>
</evidence>
<dbReference type="EMBL" id="CBSV010000083">
    <property type="protein sequence ID" value="CDH00631.1"/>
    <property type="molecule type" value="Genomic_DNA"/>
</dbReference>
<gene>
    <name evidence="1" type="ORF">XBFM1_1730019</name>
</gene>
<dbReference type="GO" id="GO:0046718">
    <property type="term" value="P:symbiont entry into host cell"/>
    <property type="evidence" value="ECO:0007669"/>
    <property type="project" value="InterPro"/>
</dbReference>
<sequence length="281" mass="30680">MQDEKPDTKVLDDNNLVIVTTPEYVKDSIKEAIEEHAASRNHPYATQAEPGFVTLSNETDSDSEIIVATSKAVKKAYDLANTANQNTSNANNNANTRLAKDQNGADIPDKAEFVKNIGLAETTKRAGDIYLSAHPELNPGEYFANGDLVDLNSLEGQKLLKLSHEYRRTWGIMVSGSKINLPNLFHSDGRGFYLRADNTAGKVIEDRIRNIYGTIANVFTNAPNVYGDALSYSGSANVDVGHGFSQNWLRNVMFDASKAVPTGPENNPLTITMCPVIFLGV</sequence>
<dbReference type="Proteomes" id="UP000028487">
    <property type="component" value="Unassembled WGS sequence"/>
</dbReference>
<evidence type="ECO:0008006" key="2">
    <source>
        <dbReference type="Google" id="ProtNLM"/>
    </source>
</evidence>
<comment type="caution">
    <text evidence="1">The sequence shown here is derived from an EMBL/GenBank/DDBJ whole genome shotgun (WGS) entry which is preliminary data.</text>
</comment>
<dbReference type="AlphaFoldDB" id="A0A077NSQ4"/>
<dbReference type="Pfam" id="PF03406">
    <property type="entry name" value="Phage_fiber_2"/>
    <property type="match status" value="1"/>
</dbReference>
<organism evidence="1">
    <name type="scientific">Xenorhabdus bovienii str. feltiae Moldova</name>
    <dbReference type="NCBI Taxonomy" id="1398200"/>
    <lineage>
        <taxon>Bacteria</taxon>
        <taxon>Pseudomonadati</taxon>
        <taxon>Pseudomonadota</taxon>
        <taxon>Gammaproteobacteria</taxon>
        <taxon>Enterobacterales</taxon>
        <taxon>Morganellaceae</taxon>
        <taxon>Xenorhabdus</taxon>
    </lineage>
</organism>
<dbReference type="GO" id="GO:0019062">
    <property type="term" value="P:virion attachment to host cell"/>
    <property type="evidence" value="ECO:0007669"/>
    <property type="project" value="InterPro"/>
</dbReference>
<dbReference type="RefSeq" id="WP_230581082.1">
    <property type="nucleotide sequence ID" value="NZ_CAWLWD010000154.1"/>
</dbReference>
<protein>
    <recommendedName>
        <fullName evidence="2">Tail fiber protein</fullName>
    </recommendedName>
</protein>
<proteinExistence type="predicted"/>
<accession>A0A077NSQ4</accession>
<reference evidence="1" key="1">
    <citation type="submission" date="2013-07" db="EMBL/GenBank/DDBJ databases">
        <title>Sub-species coevolution in mutualistic symbiosis.</title>
        <authorList>
            <person name="Murfin K."/>
            <person name="Klassen J."/>
            <person name="Lee M."/>
            <person name="Forst S."/>
            <person name="Stock P."/>
            <person name="Goodrich-Blair H."/>
        </authorList>
    </citation>
    <scope>NUCLEOTIDE SEQUENCE [LARGE SCALE GENOMIC DNA]</scope>
    <source>
        <strain evidence="1">Feltiae Moldova</strain>
    </source>
</reference>